<proteinExistence type="predicted"/>
<comment type="caution">
    <text evidence="1">The sequence shown here is derived from an EMBL/GenBank/DDBJ whole genome shotgun (WGS) entry which is preliminary data.</text>
</comment>
<protein>
    <submittedName>
        <fullName evidence="1">Uncharacterized protein</fullName>
    </submittedName>
</protein>
<organism evidence="1 2">
    <name type="scientific">Populus alba x Populus x berolinensis</name>
    <dbReference type="NCBI Taxonomy" id="444605"/>
    <lineage>
        <taxon>Eukaryota</taxon>
        <taxon>Viridiplantae</taxon>
        <taxon>Streptophyta</taxon>
        <taxon>Embryophyta</taxon>
        <taxon>Tracheophyta</taxon>
        <taxon>Spermatophyta</taxon>
        <taxon>Magnoliopsida</taxon>
        <taxon>eudicotyledons</taxon>
        <taxon>Gunneridae</taxon>
        <taxon>Pentapetalae</taxon>
        <taxon>rosids</taxon>
        <taxon>fabids</taxon>
        <taxon>Malpighiales</taxon>
        <taxon>Salicaceae</taxon>
        <taxon>Saliceae</taxon>
        <taxon>Populus</taxon>
    </lineage>
</organism>
<sequence length="92" mass="10744">MKNEIVIEKNSTFFSLRREQNKAKTETSICFQTRYEEGKRTLAGKSKTQDINRNLKGKIKSNECRYGTEAHQLPGLQKGQFLYCKNERARVK</sequence>
<gene>
    <name evidence="1" type="ORF">NC653_013261</name>
</gene>
<name>A0AAD6QTX0_9ROSI</name>
<reference evidence="1" key="1">
    <citation type="journal article" date="2023" name="Mol. Ecol. Resour.">
        <title>Chromosome-level genome assembly of a triploid poplar Populus alba 'Berolinensis'.</title>
        <authorList>
            <person name="Chen S."/>
            <person name="Yu Y."/>
            <person name="Wang X."/>
            <person name="Wang S."/>
            <person name="Zhang T."/>
            <person name="Zhou Y."/>
            <person name="He R."/>
            <person name="Meng N."/>
            <person name="Wang Y."/>
            <person name="Liu W."/>
            <person name="Liu Z."/>
            <person name="Liu J."/>
            <person name="Guo Q."/>
            <person name="Huang H."/>
            <person name="Sederoff R.R."/>
            <person name="Wang G."/>
            <person name="Qu G."/>
            <person name="Chen S."/>
        </authorList>
    </citation>
    <scope>NUCLEOTIDE SEQUENCE</scope>
    <source>
        <strain evidence="1">SC-2020</strain>
    </source>
</reference>
<evidence type="ECO:0000313" key="2">
    <source>
        <dbReference type="Proteomes" id="UP001164929"/>
    </source>
</evidence>
<keyword evidence="2" id="KW-1185">Reference proteome</keyword>
<dbReference type="EMBL" id="JAQIZT010000005">
    <property type="protein sequence ID" value="KAJ6996599.1"/>
    <property type="molecule type" value="Genomic_DNA"/>
</dbReference>
<evidence type="ECO:0000313" key="1">
    <source>
        <dbReference type="EMBL" id="KAJ6996599.1"/>
    </source>
</evidence>
<dbReference type="Proteomes" id="UP001164929">
    <property type="component" value="Chromosome 5"/>
</dbReference>
<dbReference type="AlphaFoldDB" id="A0AAD6QTX0"/>
<accession>A0AAD6QTX0</accession>